<name>A0A562V4L9_9ACTN</name>
<sequence length="116" mass="12965">MAAREVGPLVEAEFPGFQPEDRQRLVTLRERLRGYRSELSEGHVSPELWSGVVECGVEATALRKAAMALLDRDPESDHIRRGAGYAIRIETDIWSFANAIAGLCLKQSDARRNREA</sequence>
<organism evidence="1 2">
    <name type="scientific">Stackebrandtia albiflava</name>
    <dbReference type="NCBI Taxonomy" id="406432"/>
    <lineage>
        <taxon>Bacteria</taxon>
        <taxon>Bacillati</taxon>
        <taxon>Actinomycetota</taxon>
        <taxon>Actinomycetes</taxon>
        <taxon>Glycomycetales</taxon>
        <taxon>Glycomycetaceae</taxon>
        <taxon>Stackebrandtia</taxon>
    </lineage>
</organism>
<gene>
    <name evidence="1" type="ORF">LX16_3589</name>
</gene>
<dbReference type="AlphaFoldDB" id="A0A562V4L9"/>
<dbReference type="Proteomes" id="UP000321617">
    <property type="component" value="Unassembled WGS sequence"/>
</dbReference>
<evidence type="ECO:0000313" key="1">
    <source>
        <dbReference type="EMBL" id="TWJ12823.1"/>
    </source>
</evidence>
<evidence type="ECO:0000313" key="2">
    <source>
        <dbReference type="Proteomes" id="UP000321617"/>
    </source>
</evidence>
<comment type="caution">
    <text evidence="1">The sequence shown here is derived from an EMBL/GenBank/DDBJ whole genome shotgun (WGS) entry which is preliminary data.</text>
</comment>
<protein>
    <submittedName>
        <fullName evidence="1">Uncharacterized protein</fullName>
    </submittedName>
</protein>
<proteinExistence type="predicted"/>
<accession>A0A562V4L9</accession>
<keyword evidence="2" id="KW-1185">Reference proteome</keyword>
<reference evidence="1 2" key="1">
    <citation type="journal article" date="2013" name="Stand. Genomic Sci.">
        <title>Genomic Encyclopedia of Type Strains, Phase I: The one thousand microbial genomes (KMG-I) project.</title>
        <authorList>
            <person name="Kyrpides N.C."/>
            <person name="Woyke T."/>
            <person name="Eisen J.A."/>
            <person name="Garrity G."/>
            <person name="Lilburn T.G."/>
            <person name="Beck B.J."/>
            <person name="Whitman W.B."/>
            <person name="Hugenholtz P."/>
            <person name="Klenk H.P."/>
        </authorList>
    </citation>
    <scope>NUCLEOTIDE SEQUENCE [LARGE SCALE GENOMIC DNA]</scope>
    <source>
        <strain evidence="1 2">DSM 45044</strain>
    </source>
</reference>
<dbReference type="EMBL" id="VLLL01000006">
    <property type="protein sequence ID" value="TWJ12823.1"/>
    <property type="molecule type" value="Genomic_DNA"/>
</dbReference>